<evidence type="ECO:0000256" key="5">
    <source>
        <dbReference type="ARBA" id="ARBA00022989"/>
    </source>
</evidence>
<keyword evidence="3 7" id="KW-0812">Transmembrane</keyword>
<dbReference type="AlphaFoldDB" id="A0A834LHI9"/>
<dbReference type="Proteomes" id="UP000626092">
    <property type="component" value="Unassembled WGS sequence"/>
</dbReference>
<comment type="similarity">
    <text evidence="2 7">Belongs to the Tic20 family.</text>
</comment>
<comment type="function">
    <text evidence="7">Involved in protein precursor import into chloroplasts.</text>
</comment>
<keyword evidence="7" id="KW-0934">Plastid</keyword>
<keyword evidence="7" id="KW-0150">Chloroplast</keyword>
<comment type="caution">
    <text evidence="7">Lacks conserved residue(s) required for the propagation of feature annotation.</text>
</comment>
<dbReference type="OrthoDB" id="414558at2759"/>
<evidence type="ECO:0000313" key="8">
    <source>
        <dbReference type="EMBL" id="KAF7139962.1"/>
    </source>
</evidence>
<evidence type="ECO:0000256" key="3">
    <source>
        <dbReference type="ARBA" id="ARBA00022692"/>
    </source>
</evidence>
<comment type="subcellular location">
    <subcellularLocation>
        <location evidence="1">Plastid</location>
        <location evidence="1">Chloroplast inner membrane</location>
        <topology evidence="1">Multi-pass membrane protein</topology>
    </subcellularLocation>
    <subcellularLocation>
        <location evidence="7">Plastid</location>
        <location evidence="7">Chloroplast membrane</location>
        <topology evidence="7">Multi-pass membrane protein</topology>
    </subcellularLocation>
</comment>
<proteinExistence type="inferred from homology"/>
<reference evidence="8" key="1">
    <citation type="submission" date="2019-11" db="EMBL/GenBank/DDBJ databases">
        <authorList>
            <person name="Liu Y."/>
            <person name="Hou J."/>
            <person name="Li T.-Q."/>
            <person name="Guan C.-H."/>
            <person name="Wu X."/>
            <person name="Wu H.-Z."/>
            <person name="Ling F."/>
            <person name="Zhang R."/>
            <person name="Shi X.-G."/>
            <person name="Ren J.-P."/>
            <person name="Chen E.-F."/>
            <person name="Sun J.-M."/>
        </authorList>
    </citation>
    <scope>NUCLEOTIDE SEQUENCE</scope>
    <source>
        <strain evidence="8">Adult_tree_wgs_1</strain>
        <tissue evidence="8">Leaves</tissue>
    </source>
</reference>
<accession>A0A834LHI9</accession>
<evidence type="ECO:0000256" key="6">
    <source>
        <dbReference type="ARBA" id="ARBA00023136"/>
    </source>
</evidence>
<organism evidence="8 9">
    <name type="scientific">Rhododendron simsii</name>
    <name type="common">Sims's rhododendron</name>
    <dbReference type="NCBI Taxonomy" id="118357"/>
    <lineage>
        <taxon>Eukaryota</taxon>
        <taxon>Viridiplantae</taxon>
        <taxon>Streptophyta</taxon>
        <taxon>Embryophyta</taxon>
        <taxon>Tracheophyta</taxon>
        <taxon>Spermatophyta</taxon>
        <taxon>Magnoliopsida</taxon>
        <taxon>eudicotyledons</taxon>
        <taxon>Gunneridae</taxon>
        <taxon>Pentapetalae</taxon>
        <taxon>asterids</taxon>
        <taxon>Ericales</taxon>
        <taxon>Ericaceae</taxon>
        <taxon>Ericoideae</taxon>
        <taxon>Rhodoreae</taxon>
        <taxon>Rhododendron</taxon>
    </lineage>
</organism>
<dbReference type="EMBL" id="WJXA01000006">
    <property type="protein sequence ID" value="KAF7139962.1"/>
    <property type="molecule type" value="Genomic_DNA"/>
</dbReference>
<keyword evidence="6 7" id="KW-0472">Membrane</keyword>
<evidence type="ECO:0000256" key="4">
    <source>
        <dbReference type="ARBA" id="ARBA00022780"/>
    </source>
</evidence>
<evidence type="ECO:0000256" key="1">
    <source>
        <dbReference type="ARBA" id="ARBA00004478"/>
    </source>
</evidence>
<dbReference type="Pfam" id="PF16166">
    <property type="entry name" value="TIC20"/>
    <property type="match status" value="1"/>
</dbReference>
<evidence type="ECO:0000313" key="9">
    <source>
        <dbReference type="Proteomes" id="UP000626092"/>
    </source>
</evidence>
<dbReference type="InterPro" id="IPR005691">
    <property type="entry name" value="Tic20"/>
</dbReference>
<gene>
    <name evidence="8" type="ORF">RHSIM_Rhsim06G0229500</name>
</gene>
<dbReference type="PANTHER" id="PTHR33510">
    <property type="entry name" value="PROTEIN TIC 20-II, CHLOROPLASTIC"/>
    <property type="match status" value="1"/>
</dbReference>
<evidence type="ECO:0000256" key="7">
    <source>
        <dbReference type="RuleBase" id="RU367003"/>
    </source>
</evidence>
<dbReference type="GO" id="GO:0009706">
    <property type="term" value="C:chloroplast inner membrane"/>
    <property type="evidence" value="ECO:0007669"/>
    <property type="project" value="UniProtKB-SubCell"/>
</dbReference>
<comment type="caution">
    <text evidence="8">The sequence shown here is derived from an EMBL/GenBank/DDBJ whole genome shotgun (WGS) entry which is preliminary data.</text>
</comment>
<keyword evidence="9" id="KW-1185">Reference proteome</keyword>
<feature type="transmembrane region" description="Helical" evidence="7">
    <location>
        <begin position="162"/>
        <end position="185"/>
    </location>
</feature>
<feature type="transmembrane region" description="Helical" evidence="7">
    <location>
        <begin position="132"/>
        <end position="150"/>
    </location>
</feature>
<protein>
    <recommendedName>
        <fullName evidence="7">Protein TIC 20</fullName>
    </recommendedName>
</protein>
<keyword evidence="5 7" id="KW-1133">Transmembrane helix</keyword>
<evidence type="ECO:0000256" key="2">
    <source>
        <dbReference type="ARBA" id="ARBA00009596"/>
    </source>
</evidence>
<name>A0A834LHI9_RHOSS</name>
<feature type="transmembrane region" description="Helical" evidence="7">
    <location>
        <begin position="107"/>
        <end position="126"/>
    </location>
</feature>
<keyword evidence="4" id="KW-1001">Plastid inner membrane</keyword>
<sequence>MAMTNLVSTTPKTLTFSLISFKHPSLLSFSTPTTRTRKSRTLSVQSKGSDDSEKTDATDRLISALTYSYPFFDGFHFGKYVITQYTPIQTLIQPLIPSIRAFNDVPINWFLVFITLSVFVVGNSNFSRYVRFNAMQVLILDGLLIIPDLVVRGFNPKDGIELYFVTSLNSTVFLYLLVCMVYGFGSCLFGQVPRLPIVADATEIFMMFM</sequence>
<dbReference type="PANTHER" id="PTHR33510:SF11">
    <property type="entry name" value="PROTEIN TIC 20-V, CHLOROPLASTIC"/>
    <property type="match status" value="1"/>
</dbReference>